<protein>
    <submittedName>
        <fullName evidence="1">Uncharacterized protein</fullName>
    </submittedName>
</protein>
<gene>
    <name evidence="1" type="ORF">HNR53_001993</name>
</gene>
<evidence type="ECO:0000313" key="2">
    <source>
        <dbReference type="Proteomes" id="UP000531594"/>
    </source>
</evidence>
<dbReference type="RefSeq" id="WP_184525333.1">
    <property type="nucleotide sequence ID" value="NZ_JACHGK010000005.1"/>
</dbReference>
<organism evidence="1 2">
    <name type="scientific">Bacillus benzoevorans</name>
    <dbReference type="NCBI Taxonomy" id="1456"/>
    <lineage>
        <taxon>Bacteria</taxon>
        <taxon>Bacillati</taxon>
        <taxon>Bacillota</taxon>
        <taxon>Bacilli</taxon>
        <taxon>Bacillales</taxon>
        <taxon>Bacillaceae</taxon>
        <taxon>Bacillus</taxon>
    </lineage>
</organism>
<accession>A0A7X0LVC2</accession>
<proteinExistence type="predicted"/>
<comment type="caution">
    <text evidence="1">The sequence shown here is derived from an EMBL/GenBank/DDBJ whole genome shotgun (WGS) entry which is preliminary data.</text>
</comment>
<sequence>MEIPEYCGKLEFSVLQFIVALTDEIRQKMEQRKLFYQEQIIRFAKNKINFFFKGFQMKDALLAVYKNEVFNTIMFKIKYLLKEYNILQCV</sequence>
<keyword evidence="2" id="KW-1185">Reference proteome</keyword>
<evidence type="ECO:0000313" key="1">
    <source>
        <dbReference type="EMBL" id="MBB6445375.1"/>
    </source>
</evidence>
<dbReference type="AlphaFoldDB" id="A0A7X0LVC2"/>
<reference evidence="1 2" key="1">
    <citation type="submission" date="2020-08" db="EMBL/GenBank/DDBJ databases">
        <title>Genomic Encyclopedia of Type Strains, Phase IV (KMG-IV): sequencing the most valuable type-strain genomes for metagenomic binning, comparative biology and taxonomic classification.</title>
        <authorList>
            <person name="Goeker M."/>
        </authorList>
    </citation>
    <scope>NUCLEOTIDE SEQUENCE [LARGE SCALE GENOMIC DNA]</scope>
    <source>
        <strain evidence="1 2">DSM 5391</strain>
    </source>
</reference>
<name>A0A7X0LVC2_9BACI</name>
<dbReference type="Proteomes" id="UP000531594">
    <property type="component" value="Unassembled WGS sequence"/>
</dbReference>
<dbReference type="EMBL" id="JACHGK010000005">
    <property type="protein sequence ID" value="MBB6445375.1"/>
    <property type="molecule type" value="Genomic_DNA"/>
</dbReference>